<reference evidence="7 8" key="1">
    <citation type="submission" date="2014-03" db="EMBL/GenBank/DDBJ databases">
        <title>Draft Genome Sequence of Actibacterium mucosum KCTC 23349, a Marine Alphaproteobacterium with Complex Ionic Requirements Isolated from Mediterranean Seawater at Malvarrosa Beach, Valencia, Spain.</title>
        <authorList>
            <person name="Arahal D.R."/>
            <person name="Shao Z."/>
            <person name="Lai Q."/>
            <person name="Pujalte M.J."/>
        </authorList>
    </citation>
    <scope>NUCLEOTIDE SEQUENCE [LARGE SCALE GENOMIC DNA]</scope>
    <source>
        <strain evidence="7 8">KCTC 23349</strain>
    </source>
</reference>
<dbReference type="STRING" id="1454373.ACMU_05425"/>
<keyword evidence="8" id="KW-1185">Reference proteome</keyword>
<dbReference type="InterPro" id="IPR051013">
    <property type="entry name" value="MBL_superfamily_lactonases"/>
</dbReference>
<dbReference type="PANTHER" id="PTHR42978:SF6">
    <property type="entry name" value="QUORUM-QUENCHING LACTONASE YTNP-RELATED"/>
    <property type="match status" value="1"/>
</dbReference>
<evidence type="ECO:0000256" key="4">
    <source>
        <dbReference type="ARBA" id="ARBA00022833"/>
    </source>
</evidence>
<keyword evidence="4" id="KW-0862">Zinc</keyword>
<comment type="similarity">
    <text evidence="1">Belongs to the metallo-beta-lactamase superfamily.</text>
</comment>
<evidence type="ECO:0000313" key="7">
    <source>
        <dbReference type="EMBL" id="KAJ56385.1"/>
    </source>
</evidence>
<dbReference type="Pfam" id="PF00753">
    <property type="entry name" value="Lactamase_B"/>
    <property type="match status" value="1"/>
</dbReference>
<feature type="chain" id="PRO_5001564423" evidence="5">
    <location>
        <begin position="29"/>
        <end position="306"/>
    </location>
</feature>
<evidence type="ECO:0000256" key="1">
    <source>
        <dbReference type="ARBA" id="ARBA00007749"/>
    </source>
</evidence>
<dbReference type="GO" id="GO:0016787">
    <property type="term" value="F:hydrolase activity"/>
    <property type="evidence" value="ECO:0007669"/>
    <property type="project" value="UniProtKB-KW"/>
</dbReference>
<dbReference type="InterPro" id="IPR036866">
    <property type="entry name" value="RibonucZ/Hydroxyglut_hydro"/>
</dbReference>
<keyword evidence="5" id="KW-0732">Signal</keyword>
<feature type="signal peptide" evidence="5">
    <location>
        <begin position="1"/>
        <end position="28"/>
    </location>
</feature>
<dbReference type="OrthoDB" id="9773738at2"/>
<proteinExistence type="inferred from homology"/>
<keyword evidence="3" id="KW-0378">Hydrolase</keyword>
<dbReference type="InterPro" id="IPR006311">
    <property type="entry name" value="TAT_signal"/>
</dbReference>
<keyword evidence="2" id="KW-0479">Metal-binding</keyword>
<dbReference type="AlphaFoldDB" id="A0A037ZIZ4"/>
<dbReference type="EMBL" id="JFKE01000002">
    <property type="protein sequence ID" value="KAJ56385.1"/>
    <property type="molecule type" value="Genomic_DNA"/>
</dbReference>
<dbReference type="RefSeq" id="WP_035256377.1">
    <property type="nucleotide sequence ID" value="NZ_JFKE01000002.1"/>
</dbReference>
<protein>
    <submittedName>
        <fullName evidence="7">Metallo-beta-lactamase</fullName>
    </submittedName>
</protein>
<dbReference type="Proteomes" id="UP000026249">
    <property type="component" value="Unassembled WGS sequence"/>
</dbReference>
<comment type="caution">
    <text evidence="7">The sequence shown here is derived from an EMBL/GenBank/DDBJ whole genome shotgun (WGS) entry which is preliminary data.</text>
</comment>
<feature type="domain" description="Metallo-beta-lactamase" evidence="6">
    <location>
        <begin position="93"/>
        <end position="278"/>
    </location>
</feature>
<dbReference type="CDD" id="cd07720">
    <property type="entry name" value="OPHC2-like_MBL-fold"/>
    <property type="match status" value="1"/>
</dbReference>
<evidence type="ECO:0000259" key="6">
    <source>
        <dbReference type="SMART" id="SM00849"/>
    </source>
</evidence>
<organism evidence="7 8">
    <name type="scientific">Actibacterium mucosum KCTC 23349</name>
    <dbReference type="NCBI Taxonomy" id="1454373"/>
    <lineage>
        <taxon>Bacteria</taxon>
        <taxon>Pseudomonadati</taxon>
        <taxon>Pseudomonadota</taxon>
        <taxon>Alphaproteobacteria</taxon>
        <taxon>Rhodobacterales</taxon>
        <taxon>Roseobacteraceae</taxon>
        <taxon>Actibacterium</taxon>
    </lineage>
</organism>
<dbReference type="GO" id="GO:0046872">
    <property type="term" value="F:metal ion binding"/>
    <property type="evidence" value="ECO:0007669"/>
    <property type="project" value="UniProtKB-KW"/>
</dbReference>
<accession>A0A037ZIZ4</accession>
<evidence type="ECO:0000256" key="3">
    <source>
        <dbReference type="ARBA" id="ARBA00022801"/>
    </source>
</evidence>
<sequence length="306" mass="32416">MSLPLSRRAVLAAGAAAPFALSATQGQAAAPMLGAGQPLFNRFKLGGFEVTTLLAASSTAKDAQNYFGMDVDAAEFKAVSDANFLPVDTLQFFFTPTIVNTGNELVLFDTGLDADAIVAAVTAAGYAPEQVDKVVITHMHGDHVGGLSGDSGETFANAAIYTGATEFDFWAGAENGTFDGKVKPLAEKTTMLSDGGAVASGITAMDASGHTPGHMTYMLESEGKALMIGGDFTNHYVWSLAYPDWEMRFDMDKPAAAATRRRILGMLAADKLPFIGYHMPFPGLGYVETREDGFRYVPASYQMMLG</sequence>
<dbReference type="Gene3D" id="3.60.15.10">
    <property type="entry name" value="Ribonuclease Z/Hydroxyacylglutathione hydrolase-like"/>
    <property type="match status" value="1"/>
</dbReference>
<dbReference type="PANTHER" id="PTHR42978">
    <property type="entry name" value="QUORUM-QUENCHING LACTONASE YTNP-RELATED-RELATED"/>
    <property type="match status" value="1"/>
</dbReference>
<evidence type="ECO:0000256" key="5">
    <source>
        <dbReference type="SAM" id="SignalP"/>
    </source>
</evidence>
<name>A0A037ZIZ4_9RHOB</name>
<dbReference type="InterPro" id="IPR001279">
    <property type="entry name" value="Metallo-B-lactamas"/>
</dbReference>
<dbReference type="PROSITE" id="PS51318">
    <property type="entry name" value="TAT"/>
    <property type="match status" value="1"/>
</dbReference>
<evidence type="ECO:0000256" key="2">
    <source>
        <dbReference type="ARBA" id="ARBA00022723"/>
    </source>
</evidence>
<gene>
    <name evidence="7" type="ORF">ACMU_05425</name>
</gene>
<evidence type="ECO:0000313" key="8">
    <source>
        <dbReference type="Proteomes" id="UP000026249"/>
    </source>
</evidence>
<dbReference type="SUPFAM" id="SSF56281">
    <property type="entry name" value="Metallo-hydrolase/oxidoreductase"/>
    <property type="match status" value="1"/>
</dbReference>
<dbReference type="SMART" id="SM00849">
    <property type="entry name" value="Lactamase_B"/>
    <property type="match status" value="1"/>
</dbReference>